<dbReference type="SUPFAM" id="SSF140663">
    <property type="entry name" value="TTHA0068-like"/>
    <property type="match status" value="1"/>
</dbReference>
<dbReference type="PANTHER" id="PTHR34796">
    <property type="entry name" value="EXPRESSED PROTEIN"/>
    <property type="match status" value="1"/>
</dbReference>
<dbReference type="InterPro" id="IPR023203">
    <property type="entry name" value="TTHA0068_sf"/>
</dbReference>
<proteinExistence type="predicted"/>
<dbReference type="Pfam" id="PF03745">
    <property type="entry name" value="DUF309"/>
    <property type="match status" value="1"/>
</dbReference>
<dbReference type="EMBL" id="JADKPV010000001">
    <property type="protein sequence ID" value="MBF4500044.1"/>
    <property type="molecule type" value="Genomic_DNA"/>
</dbReference>
<evidence type="ECO:0000313" key="1">
    <source>
        <dbReference type="EMBL" id="MBF4500044.1"/>
    </source>
</evidence>
<gene>
    <name evidence="1" type="ORF">IRY55_01610</name>
</gene>
<dbReference type="AlphaFoldDB" id="A0A8J7KKI7"/>
<dbReference type="InterPro" id="IPR005500">
    <property type="entry name" value="DUF309"/>
</dbReference>
<dbReference type="Gene3D" id="1.10.3450.10">
    <property type="entry name" value="TTHA0068-like"/>
    <property type="match status" value="1"/>
</dbReference>
<sequence>MMYWQDQRFLQFIRYFNEKQDYFECHEVLEELWIRTNVQTKKHVLPLLILISTSLYHWRRENWRGAEKTMTNALKRFNEICWDEPYIDEIQLKQQCEHALQSITEREAFDSFTLHTDPSLAWQRVTIEETPEQMLVDKHVHVFQERFKKT</sequence>
<evidence type="ECO:0000313" key="2">
    <source>
        <dbReference type="Proteomes" id="UP000622653"/>
    </source>
</evidence>
<name>A0A8J7KKI7_9BACL</name>
<accession>A0A8J7KKI7</accession>
<protein>
    <submittedName>
        <fullName evidence="1">DUF309 domain-containing protein</fullName>
    </submittedName>
</protein>
<organism evidence="1 2">
    <name type="scientific">Savagea serpentis</name>
    <dbReference type="NCBI Taxonomy" id="2785297"/>
    <lineage>
        <taxon>Bacteria</taxon>
        <taxon>Bacillati</taxon>
        <taxon>Bacillota</taxon>
        <taxon>Bacilli</taxon>
        <taxon>Bacillales</taxon>
        <taxon>Caryophanaceae</taxon>
        <taxon>Savagea</taxon>
    </lineage>
</organism>
<comment type="caution">
    <text evidence="1">The sequence shown here is derived from an EMBL/GenBank/DDBJ whole genome shotgun (WGS) entry which is preliminary data.</text>
</comment>
<dbReference type="PANTHER" id="PTHR34796:SF1">
    <property type="entry name" value="EXPRESSED PROTEIN"/>
    <property type="match status" value="1"/>
</dbReference>
<dbReference type="Proteomes" id="UP000622653">
    <property type="component" value="Unassembled WGS sequence"/>
</dbReference>
<keyword evidence="2" id="KW-1185">Reference proteome</keyword>
<dbReference type="RefSeq" id="WP_194561508.1">
    <property type="nucleotide sequence ID" value="NZ_JADKPV010000001.1"/>
</dbReference>
<reference evidence="1" key="1">
    <citation type="submission" date="2020-11" db="EMBL/GenBank/DDBJ databases">
        <title>Multidrug resistant novel bacterium Savagea serpentis sp. nov., isolated from the scats of a vine snake (Ahaetulla nasuta).</title>
        <authorList>
            <person name="Venkata Ramana V."/>
            <person name="Vikas Patil S."/>
            <person name="Yogita Lugani V."/>
        </authorList>
    </citation>
    <scope>NUCLEOTIDE SEQUENCE</scope>
    <source>
        <strain evidence="1">SN6</strain>
    </source>
</reference>